<dbReference type="InterPro" id="IPR019810">
    <property type="entry name" value="Citrate_synthase_AS"/>
</dbReference>
<evidence type="ECO:0000313" key="8">
    <source>
        <dbReference type="Proteomes" id="UP000422736"/>
    </source>
</evidence>
<gene>
    <name evidence="7" type="primary">CIT3</name>
    <name evidence="7" type="ORF">FIM1_4752</name>
</gene>
<dbReference type="PROSITE" id="PS00480">
    <property type="entry name" value="CITRATE_SYNTHASE"/>
    <property type="match status" value="1"/>
</dbReference>
<dbReference type="EMBL" id="CP015061">
    <property type="protein sequence ID" value="QGN18424.1"/>
    <property type="molecule type" value="Genomic_DNA"/>
</dbReference>
<dbReference type="InterPro" id="IPR016142">
    <property type="entry name" value="Citrate_synth-like_lrg_a-sub"/>
</dbReference>
<keyword evidence="3 6" id="KW-0808">Transferase</keyword>
<evidence type="ECO:0000256" key="1">
    <source>
        <dbReference type="ARBA" id="ARBA00004173"/>
    </source>
</evidence>
<evidence type="ECO:0000256" key="6">
    <source>
        <dbReference type="RuleBase" id="RU000441"/>
    </source>
</evidence>
<dbReference type="PRINTS" id="PR00143">
    <property type="entry name" value="CITRTSNTHASE"/>
</dbReference>
<dbReference type="InterPro" id="IPR036969">
    <property type="entry name" value="Citrate_synthase_sf"/>
</dbReference>
<evidence type="ECO:0000256" key="5">
    <source>
        <dbReference type="ARBA" id="ARBA00023128"/>
    </source>
</evidence>
<dbReference type="Proteomes" id="UP000422736">
    <property type="component" value="Chromosome 7"/>
</dbReference>
<dbReference type="InterPro" id="IPR016143">
    <property type="entry name" value="Citrate_synth-like_sm_a-sub"/>
</dbReference>
<sequence>MRSSNRINLSRQLQAMLRTISQTRLFSTSRRLLSLKAALSEVIPEKREEFLRIKKDYSNVKVGDITVGSIINGMRGNQSMYWESTTLDPAEGIRFHGKTIAECQECLPGAPEDNGKGEFLPESMLWLLMTGKPPTPEQAQELTKELAVRGENIPHHTDKLLSSLSHDMHPMTQLAIALASMNQNSLFAQEYQKGTIGKSDYWYYVYEDVLNLIAALPKLTGKIYSNVTNGGEPLGCYNVNKDWSYNIASLLGMTVSDSVNTHSLTAERSNDFVNLVRLYCGIHVDHEGGNVSAHTTHLVGSALSDPYLSYSSGIMGLAGPLHGLAAQEVVRFLAEMEKSVGSGENVKQVQDYLWSVLNSHRVIPGYGHAVLRKPDPRFDAMLNFAQSRPKEFENDSKVQLMKRLSEIAPGVLKEHGKTKNPYPNVDSASGILFHHYGIDQMLFFTVIFGCSRSMGPLTQLVWDRVLGLPIERPKSLDLNSIKNICNISS</sequence>
<dbReference type="Gene3D" id="1.10.230.10">
    <property type="entry name" value="Cytochrome P450-Terp, domain 2"/>
    <property type="match status" value="1"/>
</dbReference>
<organism evidence="7 8">
    <name type="scientific">Kluyveromyces marxianus</name>
    <name type="common">Yeast</name>
    <name type="synonym">Candida kefyr</name>
    <dbReference type="NCBI Taxonomy" id="4911"/>
    <lineage>
        <taxon>Eukaryota</taxon>
        <taxon>Fungi</taxon>
        <taxon>Dikarya</taxon>
        <taxon>Ascomycota</taxon>
        <taxon>Saccharomycotina</taxon>
        <taxon>Saccharomycetes</taxon>
        <taxon>Saccharomycetales</taxon>
        <taxon>Saccharomycetaceae</taxon>
        <taxon>Kluyveromyces</taxon>
    </lineage>
</organism>
<dbReference type="NCBIfam" id="NF007128">
    <property type="entry name" value="PRK09569.1"/>
    <property type="match status" value="1"/>
</dbReference>
<evidence type="ECO:0000256" key="2">
    <source>
        <dbReference type="ARBA" id="ARBA00010566"/>
    </source>
</evidence>
<proteinExistence type="inferred from homology"/>
<protein>
    <recommendedName>
        <fullName evidence="6">Citrate synthase</fullName>
    </recommendedName>
</protein>
<dbReference type="InterPro" id="IPR002020">
    <property type="entry name" value="Citrate_synthase"/>
</dbReference>
<keyword evidence="5" id="KW-0496">Mitochondrion</keyword>
<dbReference type="PANTHER" id="PTHR11739">
    <property type="entry name" value="CITRATE SYNTHASE"/>
    <property type="match status" value="1"/>
</dbReference>
<evidence type="ECO:0000256" key="4">
    <source>
        <dbReference type="ARBA" id="ARBA00022946"/>
    </source>
</evidence>
<reference evidence="7 8" key="1">
    <citation type="submission" date="2016-03" db="EMBL/GenBank/DDBJ databases">
        <title>How can Kluyveromyces marxianus grow so fast - potential evolutionary course in Saccharomyces Complex revealed by comparative genomics.</title>
        <authorList>
            <person name="Mo W."/>
            <person name="Lu W."/>
            <person name="Yang X."/>
            <person name="Qi J."/>
            <person name="Lv H."/>
        </authorList>
    </citation>
    <scope>NUCLEOTIDE SEQUENCE [LARGE SCALE GENOMIC DNA]</scope>
    <source>
        <strain evidence="7 8">FIM1</strain>
    </source>
</reference>
<evidence type="ECO:0000313" key="7">
    <source>
        <dbReference type="EMBL" id="QGN18424.1"/>
    </source>
</evidence>
<dbReference type="Gene3D" id="1.10.580.10">
    <property type="entry name" value="Citrate Synthase, domain 1"/>
    <property type="match status" value="1"/>
</dbReference>
<accession>A0ABX6F1G0</accession>
<keyword evidence="8" id="KW-1185">Reference proteome</keyword>
<comment type="subcellular location">
    <subcellularLocation>
        <location evidence="1">Mitochondrion</location>
    </subcellularLocation>
</comment>
<evidence type="ECO:0000256" key="3">
    <source>
        <dbReference type="ARBA" id="ARBA00022679"/>
    </source>
</evidence>
<dbReference type="Pfam" id="PF00285">
    <property type="entry name" value="Citrate_synt"/>
    <property type="match status" value="1"/>
</dbReference>
<keyword evidence="4" id="KW-0809">Transit peptide</keyword>
<reference evidence="7 8" key="2">
    <citation type="submission" date="2019-11" db="EMBL/GenBank/DDBJ databases">
        <authorList>
            <person name="Lu H."/>
        </authorList>
    </citation>
    <scope>NUCLEOTIDE SEQUENCE [LARGE SCALE GENOMIC DNA]</scope>
    <source>
        <strain evidence="7 8">FIM1</strain>
    </source>
</reference>
<dbReference type="SUPFAM" id="SSF48256">
    <property type="entry name" value="Citrate synthase"/>
    <property type="match status" value="1"/>
</dbReference>
<name>A0ABX6F1G0_KLUMA</name>
<comment type="similarity">
    <text evidence="2 6">Belongs to the citrate synthase family.</text>
</comment>
<dbReference type="PANTHER" id="PTHR11739:SF15">
    <property type="entry name" value="CITRATE SYNTHASE 3, MITOCHONDRIAL"/>
    <property type="match status" value="1"/>
</dbReference>